<proteinExistence type="predicted"/>
<dbReference type="GO" id="GO:0006777">
    <property type="term" value="P:Mo-molybdopterin cofactor biosynthetic process"/>
    <property type="evidence" value="ECO:0007669"/>
    <property type="project" value="UniProtKB-KW"/>
</dbReference>
<dbReference type="SMART" id="SM00852">
    <property type="entry name" value="MoCF_biosynth"/>
    <property type="match status" value="1"/>
</dbReference>
<dbReference type="PANTHER" id="PTHR43764">
    <property type="entry name" value="MOLYBDENUM COFACTOR BIOSYNTHESIS"/>
    <property type="match status" value="1"/>
</dbReference>
<dbReference type="InterPro" id="IPR036425">
    <property type="entry name" value="MoaB/Mog-like_dom_sf"/>
</dbReference>
<dbReference type="PANTHER" id="PTHR43764:SF1">
    <property type="entry name" value="MOLYBDOPTERIN MOLYBDOTRANSFERASE"/>
    <property type="match status" value="1"/>
</dbReference>
<accession>A0A7Y0L6N1</accession>
<comment type="caution">
    <text evidence="4">The sequence shown here is derived from an EMBL/GenBank/DDBJ whole genome shotgun (WGS) entry which is preliminary data.</text>
</comment>
<dbReference type="Gene3D" id="3.40.980.10">
    <property type="entry name" value="MoaB/Mog-like domain"/>
    <property type="match status" value="1"/>
</dbReference>
<dbReference type="InterPro" id="IPR001453">
    <property type="entry name" value="MoaB/Mog_dom"/>
</dbReference>
<protein>
    <submittedName>
        <fullName evidence="4">MogA/MoaB family molybdenum cofactor biosynthesis protein</fullName>
    </submittedName>
</protein>
<dbReference type="EMBL" id="JABBVZ010000073">
    <property type="protein sequence ID" value="NMP23917.1"/>
    <property type="molecule type" value="Genomic_DNA"/>
</dbReference>
<evidence type="ECO:0000256" key="2">
    <source>
        <dbReference type="ARBA" id="ARBA00023150"/>
    </source>
</evidence>
<dbReference type="SUPFAM" id="SSF53218">
    <property type="entry name" value="Molybdenum cofactor biosynthesis proteins"/>
    <property type="match status" value="1"/>
</dbReference>
<sequence>MRIAILTASDAGARGEREDASGQLLREWAEALGEVVETVVLPDDAATLERRLWTWVGDGLDVVLTTGSTGLGPRDVLPEVTRRVIDREIPGIAEAMRAESLRHTPFGMISRGLAGAARETLILNFPGSPKAVEELWPVVEPVISHLVRLLHGETRHENS</sequence>
<comment type="pathway">
    <text evidence="1">Cofactor biosynthesis; molybdopterin biosynthesis.</text>
</comment>
<dbReference type="Pfam" id="PF00994">
    <property type="entry name" value="MoCF_biosynth"/>
    <property type="match status" value="1"/>
</dbReference>
<evidence type="ECO:0000313" key="5">
    <source>
        <dbReference type="Proteomes" id="UP000533476"/>
    </source>
</evidence>
<evidence type="ECO:0000313" key="4">
    <source>
        <dbReference type="EMBL" id="NMP23917.1"/>
    </source>
</evidence>
<gene>
    <name evidence="4" type="ORF">HIJ39_16410</name>
</gene>
<dbReference type="InterPro" id="IPR051920">
    <property type="entry name" value="MPT_Adenylyltrnsfr/MoaC-Rel"/>
</dbReference>
<organism evidence="4 5">
    <name type="scientific">Sulfobacillus harzensis</name>
    <dbReference type="NCBI Taxonomy" id="2729629"/>
    <lineage>
        <taxon>Bacteria</taxon>
        <taxon>Bacillati</taxon>
        <taxon>Bacillota</taxon>
        <taxon>Clostridia</taxon>
        <taxon>Eubacteriales</taxon>
        <taxon>Clostridiales Family XVII. Incertae Sedis</taxon>
        <taxon>Sulfobacillus</taxon>
    </lineage>
</organism>
<dbReference type="CDD" id="cd00886">
    <property type="entry name" value="MogA_MoaB"/>
    <property type="match status" value="1"/>
</dbReference>
<reference evidence="4 5" key="1">
    <citation type="submission" date="2020-04" db="EMBL/GenBank/DDBJ databases">
        <authorList>
            <person name="Zhang R."/>
            <person name="Schippers A."/>
        </authorList>
    </citation>
    <scope>NUCLEOTIDE SEQUENCE [LARGE SCALE GENOMIC DNA]</scope>
    <source>
        <strain evidence="4 5">DSM 109850</strain>
    </source>
</reference>
<evidence type="ECO:0000256" key="1">
    <source>
        <dbReference type="ARBA" id="ARBA00005046"/>
    </source>
</evidence>
<keyword evidence="2" id="KW-0501">Molybdenum cofactor biosynthesis</keyword>
<dbReference type="NCBIfam" id="TIGR00177">
    <property type="entry name" value="molyb_syn"/>
    <property type="match status" value="1"/>
</dbReference>
<dbReference type="Proteomes" id="UP000533476">
    <property type="component" value="Unassembled WGS sequence"/>
</dbReference>
<dbReference type="AlphaFoldDB" id="A0A7Y0L6N1"/>
<feature type="domain" description="MoaB/Mog" evidence="3">
    <location>
        <begin position="4"/>
        <end position="146"/>
    </location>
</feature>
<name>A0A7Y0L6N1_9FIRM</name>
<keyword evidence="5" id="KW-1185">Reference proteome</keyword>
<evidence type="ECO:0000259" key="3">
    <source>
        <dbReference type="SMART" id="SM00852"/>
    </source>
</evidence>